<organism evidence="1 2">
    <name type="scientific">Acrocarpospora corrugata</name>
    <dbReference type="NCBI Taxonomy" id="35763"/>
    <lineage>
        <taxon>Bacteria</taxon>
        <taxon>Bacillati</taxon>
        <taxon>Actinomycetota</taxon>
        <taxon>Actinomycetes</taxon>
        <taxon>Streptosporangiales</taxon>
        <taxon>Streptosporangiaceae</taxon>
        <taxon>Acrocarpospora</taxon>
    </lineage>
</organism>
<protein>
    <submittedName>
        <fullName evidence="1">Uncharacterized protein</fullName>
    </submittedName>
</protein>
<name>A0A5M3WBF3_9ACTN</name>
<evidence type="ECO:0000313" key="1">
    <source>
        <dbReference type="EMBL" id="GES06146.1"/>
    </source>
</evidence>
<sequence>MSAPPCRLYVLVAMDAPVALIIRRGPADWWHLLRWDLERRVVEPGAWFGGMLYPRRCDISPDGRYFGYFALRNGRAPWDAFFAVSRTPWLSALAAWQTYGTYTIGCRFTRDGSLTISGAMQERPFHGRFPNKVAVEVGHTNWVRRDIQNELKRGWRPPREPLDLPLDPDEAAVVIQRTRPTGHGTALILAHTGVDFQRHSIEGVQVRYFRKDRDGRITPLPDAAWADWDHGGRLLLATREGRVAIHEQKTVQDRRKGTWTETWTHDLRDLEPAPAPAPDWAEGW</sequence>
<dbReference type="Proteomes" id="UP000334990">
    <property type="component" value="Unassembled WGS sequence"/>
</dbReference>
<reference evidence="1 2" key="1">
    <citation type="submission" date="2019-10" db="EMBL/GenBank/DDBJ databases">
        <title>Whole genome shotgun sequence of Acrocarpospora corrugata NBRC 13972.</title>
        <authorList>
            <person name="Ichikawa N."/>
            <person name="Kimura A."/>
            <person name="Kitahashi Y."/>
            <person name="Komaki H."/>
            <person name="Oguchi A."/>
        </authorList>
    </citation>
    <scope>NUCLEOTIDE SEQUENCE [LARGE SCALE GENOMIC DNA]</scope>
    <source>
        <strain evidence="1 2">NBRC 13972</strain>
    </source>
</reference>
<comment type="caution">
    <text evidence="1">The sequence shown here is derived from an EMBL/GenBank/DDBJ whole genome shotgun (WGS) entry which is preliminary data.</text>
</comment>
<dbReference type="OrthoDB" id="1434485at2"/>
<evidence type="ECO:0000313" key="2">
    <source>
        <dbReference type="Proteomes" id="UP000334990"/>
    </source>
</evidence>
<accession>A0A5M3WBF3</accession>
<proteinExistence type="predicted"/>
<gene>
    <name evidence="1" type="ORF">Acor_82150</name>
</gene>
<dbReference type="AlphaFoldDB" id="A0A5M3WBF3"/>
<dbReference type="EMBL" id="BLAD01000133">
    <property type="protein sequence ID" value="GES06146.1"/>
    <property type="molecule type" value="Genomic_DNA"/>
</dbReference>
<dbReference type="RefSeq" id="WP_155342072.1">
    <property type="nucleotide sequence ID" value="NZ_BAAABN010000097.1"/>
</dbReference>
<keyword evidence="2" id="KW-1185">Reference proteome</keyword>